<accession>A0ABU8WK93</accession>
<dbReference type="Proteomes" id="UP001385892">
    <property type="component" value="Unassembled WGS sequence"/>
</dbReference>
<feature type="domain" description="Phasin" evidence="1">
    <location>
        <begin position="31"/>
        <end position="122"/>
    </location>
</feature>
<dbReference type="EMBL" id="JBBKZT010000006">
    <property type="protein sequence ID" value="MEJ8847906.1"/>
    <property type="molecule type" value="Genomic_DNA"/>
</dbReference>
<dbReference type="InterPro" id="IPR018968">
    <property type="entry name" value="Phasin"/>
</dbReference>
<evidence type="ECO:0000259" key="1">
    <source>
        <dbReference type="Pfam" id="PF09361"/>
    </source>
</evidence>
<keyword evidence="3" id="KW-1185">Reference proteome</keyword>
<dbReference type="NCBIfam" id="TIGR01841">
    <property type="entry name" value="phasin"/>
    <property type="match status" value="1"/>
</dbReference>
<comment type="caution">
    <text evidence="2">The sequence shown here is derived from an EMBL/GenBank/DDBJ whole genome shotgun (WGS) entry which is preliminary data.</text>
</comment>
<proteinExistence type="predicted"/>
<dbReference type="Pfam" id="PF09361">
    <property type="entry name" value="Phasin_2"/>
    <property type="match status" value="1"/>
</dbReference>
<dbReference type="InterPro" id="IPR010127">
    <property type="entry name" value="Phasin_subfam-1"/>
</dbReference>
<reference evidence="2 3" key="1">
    <citation type="submission" date="2024-03" db="EMBL/GenBank/DDBJ databases">
        <title>Novel species of the genus Variovorax.</title>
        <authorList>
            <person name="Liu Q."/>
            <person name="Xin Y.-H."/>
        </authorList>
    </citation>
    <scope>NUCLEOTIDE SEQUENCE [LARGE SCALE GENOMIC DNA]</scope>
    <source>
        <strain evidence="2 3">KACC 18900</strain>
    </source>
</reference>
<name>A0ABU8WK93_9BURK</name>
<evidence type="ECO:0000313" key="2">
    <source>
        <dbReference type="EMBL" id="MEJ8847906.1"/>
    </source>
</evidence>
<dbReference type="RefSeq" id="WP_340343038.1">
    <property type="nucleotide sequence ID" value="NZ_JBBKZT010000006.1"/>
</dbReference>
<sequence>MAEEANNPMGELNKLLEQFKLPGVDMSALVEGGRKDVEALVAANKSAFESMQAMVQKQTEMLQQAVAGVQEHAKNAVAAGLDPAKQGELVRQAFEKTLADMKELAEMARDSQSAAMTHITQRANEHMAEIKKLMG</sequence>
<gene>
    <name evidence="2" type="primary">phaP</name>
    <name evidence="2" type="ORF">WKW82_14695</name>
</gene>
<organism evidence="2 3">
    <name type="scientific">Variovorax rhizosphaerae</name>
    <dbReference type="NCBI Taxonomy" id="1836200"/>
    <lineage>
        <taxon>Bacteria</taxon>
        <taxon>Pseudomonadati</taxon>
        <taxon>Pseudomonadota</taxon>
        <taxon>Betaproteobacteria</taxon>
        <taxon>Burkholderiales</taxon>
        <taxon>Comamonadaceae</taxon>
        <taxon>Variovorax</taxon>
    </lineage>
</organism>
<evidence type="ECO:0000313" key="3">
    <source>
        <dbReference type="Proteomes" id="UP001385892"/>
    </source>
</evidence>
<protein>
    <submittedName>
        <fullName evidence="2">TIGR01841 family phasin</fullName>
    </submittedName>
</protein>